<dbReference type="Gene3D" id="3.40.50.1820">
    <property type="entry name" value="alpha/beta hydrolase"/>
    <property type="match status" value="1"/>
</dbReference>
<dbReference type="PRINTS" id="PR00111">
    <property type="entry name" value="ABHYDROLASE"/>
</dbReference>
<accession>E4WRV9</accession>
<evidence type="ECO:0000313" key="5">
    <source>
        <dbReference type="Proteomes" id="UP000001307"/>
    </source>
</evidence>
<dbReference type="Pfam" id="PF00561">
    <property type="entry name" value="Abhydrolase_1"/>
    <property type="match status" value="1"/>
</dbReference>
<gene>
    <name evidence="3" type="ORF">GSOID_T00000489001</name>
    <name evidence="4" type="ORF">GSOID_T00020354001</name>
</gene>
<dbReference type="InterPro" id="IPR050266">
    <property type="entry name" value="AB_hydrolase_sf"/>
</dbReference>
<dbReference type="InParanoid" id="E4WRV9"/>
<dbReference type="PANTHER" id="PTHR43798">
    <property type="entry name" value="MONOACYLGLYCEROL LIPASE"/>
    <property type="match status" value="1"/>
</dbReference>
<evidence type="ECO:0000259" key="2">
    <source>
        <dbReference type="Pfam" id="PF00561"/>
    </source>
</evidence>
<comment type="similarity">
    <text evidence="1">Belongs to the AB hydrolase superfamily.</text>
</comment>
<dbReference type="Proteomes" id="UP000001307">
    <property type="component" value="Unassembled WGS sequence"/>
</dbReference>
<dbReference type="PANTHER" id="PTHR43798:SF33">
    <property type="entry name" value="HYDROLASE, PUTATIVE (AFU_ORTHOLOGUE AFUA_2G14860)-RELATED"/>
    <property type="match status" value="1"/>
</dbReference>
<evidence type="ECO:0000313" key="3">
    <source>
        <dbReference type="EMBL" id="CBY20491.1"/>
    </source>
</evidence>
<dbReference type="AlphaFoldDB" id="E4WRV9"/>
<dbReference type="Proteomes" id="UP000011014">
    <property type="component" value="Unassembled WGS sequence"/>
</dbReference>
<evidence type="ECO:0000313" key="4">
    <source>
        <dbReference type="EMBL" id="CBY39766.1"/>
    </source>
</evidence>
<dbReference type="SUPFAM" id="SSF53474">
    <property type="entry name" value="alpha/beta-Hydrolases"/>
    <property type="match status" value="1"/>
</dbReference>
<protein>
    <recommendedName>
        <fullName evidence="2">AB hydrolase-1 domain-containing protein</fullName>
    </recommendedName>
</protein>
<feature type="domain" description="AB hydrolase-1" evidence="2">
    <location>
        <begin position="32"/>
        <end position="138"/>
    </location>
</feature>
<sequence>MSVQFRQVAYKLPWGAMRGLSVGNPDSKNVYVCLHGWQDNCGLFKPLLSKLPQDNHYIALDLVGHGLSDRLPAGGMYQFNMYPLALTHILESLELAKVNLIGHSLGGGVCGMYTALFPEKVERLILLDSAGMPLIRDDFKGHTKKAFLDTVGYKEKEEFQNTKEELFRRLDVGMKRLGSGLTNEAKELWLERAATKLVNAKYQLNRDRRLALATPGVMSIDQMKDLHTSILDSDVKVLGLMQAKKESNKMDGAEFFKSATGQATKEFFKKLAAKEENGLSFLEGNHHFFVNDPDVAAEHICDFITR</sequence>
<dbReference type="EMBL" id="FN655644">
    <property type="protein sequence ID" value="CBY39766.1"/>
    <property type="molecule type" value="Genomic_DNA"/>
</dbReference>
<organism evidence="3">
    <name type="scientific">Oikopleura dioica</name>
    <name type="common">Tunicate</name>
    <dbReference type="NCBI Taxonomy" id="34765"/>
    <lineage>
        <taxon>Eukaryota</taxon>
        <taxon>Metazoa</taxon>
        <taxon>Chordata</taxon>
        <taxon>Tunicata</taxon>
        <taxon>Appendicularia</taxon>
        <taxon>Copelata</taxon>
        <taxon>Oikopleuridae</taxon>
        <taxon>Oikopleura</taxon>
    </lineage>
</organism>
<keyword evidence="5" id="KW-1185">Reference proteome</keyword>
<dbReference type="InterPro" id="IPR000073">
    <property type="entry name" value="AB_hydrolase_1"/>
</dbReference>
<dbReference type="InterPro" id="IPR029058">
    <property type="entry name" value="AB_hydrolase_fold"/>
</dbReference>
<dbReference type="OrthoDB" id="190201at2759"/>
<name>E4WRV9_OIKDI</name>
<reference evidence="3" key="1">
    <citation type="journal article" date="2010" name="Science">
        <title>Plasticity of animal genome architecture unmasked by rapid evolution of a pelagic tunicate.</title>
        <authorList>
            <person name="Denoeud F."/>
            <person name="Henriet S."/>
            <person name="Mungpakdee S."/>
            <person name="Aury J.M."/>
            <person name="Da Silva C."/>
            <person name="Brinkmann H."/>
            <person name="Mikhaleva J."/>
            <person name="Olsen L.C."/>
            <person name="Jubin C."/>
            <person name="Canestro C."/>
            <person name="Bouquet J.M."/>
            <person name="Danks G."/>
            <person name="Poulain J."/>
            <person name="Campsteijn C."/>
            <person name="Adamski M."/>
            <person name="Cross I."/>
            <person name="Yadetie F."/>
            <person name="Muffato M."/>
            <person name="Louis A."/>
            <person name="Butcher S."/>
            <person name="Tsagkogeorga G."/>
            <person name="Konrad A."/>
            <person name="Singh S."/>
            <person name="Jensen M.F."/>
            <person name="Cong E.H."/>
            <person name="Eikeseth-Otteraa H."/>
            <person name="Noel B."/>
            <person name="Anthouard V."/>
            <person name="Porcel B.M."/>
            <person name="Kachouri-Lafond R."/>
            <person name="Nishino A."/>
            <person name="Ugolini M."/>
            <person name="Chourrout P."/>
            <person name="Nishida H."/>
            <person name="Aasland R."/>
            <person name="Huzurbazar S."/>
            <person name="Westhof E."/>
            <person name="Delsuc F."/>
            <person name="Lehrach H."/>
            <person name="Reinhardt R."/>
            <person name="Weissenbach J."/>
            <person name="Roy S.W."/>
            <person name="Artiguenave F."/>
            <person name="Postlethwait J.H."/>
            <person name="Manak J.R."/>
            <person name="Thompson E.M."/>
            <person name="Jaillon O."/>
            <person name="Du Pasquier L."/>
            <person name="Boudinot P."/>
            <person name="Liberles D.A."/>
            <person name="Volff J.N."/>
            <person name="Philippe H."/>
            <person name="Lenhard B."/>
            <person name="Roest Crollius H."/>
            <person name="Wincker P."/>
            <person name="Chourrout D."/>
        </authorList>
    </citation>
    <scope>NUCLEOTIDE SEQUENCE [LARGE SCALE GENOMIC DNA]</scope>
</reference>
<evidence type="ECO:0000256" key="1">
    <source>
        <dbReference type="ARBA" id="ARBA00008645"/>
    </source>
</evidence>
<proteinExistence type="inferred from homology"/>
<dbReference type="EMBL" id="FN653015">
    <property type="protein sequence ID" value="CBY20491.1"/>
    <property type="molecule type" value="Genomic_DNA"/>
</dbReference>
<dbReference type="GO" id="GO:0016020">
    <property type="term" value="C:membrane"/>
    <property type="evidence" value="ECO:0007669"/>
    <property type="project" value="TreeGrafter"/>
</dbReference>